<evidence type="ECO:0000256" key="7">
    <source>
        <dbReference type="ARBA" id="ARBA00022777"/>
    </source>
</evidence>
<dbReference type="EC" id="2.7.11.-" evidence="13"/>
<keyword evidence="13" id="KW-0460">Magnesium</keyword>
<evidence type="ECO:0000256" key="11">
    <source>
        <dbReference type="ARBA" id="ARBA00033012"/>
    </source>
</evidence>
<proteinExistence type="inferred from homology"/>
<comment type="function">
    <text evidence="13">Catalyzes the ATP- as well as the pyrophosphate-dependent phosphorylation of a specific serine residue in HPr, a phosphocarrier protein of the phosphoenolpyruvate-dependent sugar phosphotransferase system (PTS). HprK/P also catalyzes the pyrophosphate-producing, inorganic phosphate-dependent dephosphorylation (phosphorolysis) of seryl-phosphorylated HPr (P-Ser-HPr). The two antagonistic activities of HprK/P are regulated by several intracellular metabolites, which change their concentration in response to the absence or presence of rapidly metabolisable carbon sources (glucose, fructose, etc.) in the growth medium. Therefore, by controlling the phosphorylation state of HPr, HPrK/P is a sensor enzyme that plays a major role in the regulation of carbon metabolism and sugar transport: it mediates carbon catabolite repression (CCR), and regulates PTS-catalyzed carbohydrate uptake and inducer exclusion.</text>
</comment>
<dbReference type="CDD" id="cd01918">
    <property type="entry name" value="HprK_C"/>
    <property type="match status" value="1"/>
</dbReference>
<keyword evidence="6 13" id="KW-0547">Nucleotide-binding</keyword>
<dbReference type="InterPro" id="IPR011126">
    <property type="entry name" value="Hpr_kin/Pase_Hpr_N"/>
</dbReference>
<feature type="active site" evidence="13">
    <location>
        <position position="245"/>
    </location>
</feature>
<dbReference type="Proteomes" id="UP000321409">
    <property type="component" value="Unassembled WGS sequence"/>
</dbReference>
<dbReference type="SUPFAM" id="SSF75138">
    <property type="entry name" value="HprK N-terminal domain-like"/>
    <property type="match status" value="1"/>
</dbReference>
<dbReference type="PANTHER" id="PTHR30305">
    <property type="entry name" value="PROTEIN YJDM-RELATED"/>
    <property type="match status" value="1"/>
</dbReference>
<dbReference type="Gene3D" id="3.40.50.300">
    <property type="entry name" value="P-loop containing nucleotide triphosphate hydrolases"/>
    <property type="match status" value="1"/>
</dbReference>
<feature type="domain" description="HPr kinase/phosphorylase C-terminal" evidence="16">
    <location>
        <begin position="132"/>
        <end position="300"/>
    </location>
</feature>
<feature type="domain" description="HPr(Ser) kinase/phosphorylase N-terminal" evidence="15">
    <location>
        <begin position="5"/>
        <end position="129"/>
    </location>
</feature>
<evidence type="ECO:0000256" key="14">
    <source>
        <dbReference type="SAM" id="MobiDB-lite"/>
    </source>
</evidence>
<feature type="region of interest" description="Important for the catalytic mechanism of both phosphorylation and dephosphorylation" evidence="13">
    <location>
        <begin position="203"/>
        <end position="212"/>
    </location>
</feature>
<evidence type="ECO:0000256" key="1">
    <source>
        <dbReference type="ARBA" id="ARBA00001120"/>
    </source>
</evidence>
<organism evidence="17 18">
    <name type="scientific">Lentilactobacillus diolivorans</name>
    <dbReference type="NCBI Taxonomy" id="179838"/>
    <lineage>
        <taxon>Bacteria</taxon>
        <taxon>Bacillati</taxon>
        <taxon>Bacillota</taxon>
        <taxon>Bacilli</taxon>
        <taxon>Lactobacillales</taxon>
        <taxon>Lactobacillaceae</taxon>
        <taxon>Lentilactobacillus</taxon>
    </lineage>
</organism>
<reference evidence="17 18" key="1">
    <citation type="submission" date="2019-07" db="EMBL/GenBank/DDBJ databases">
        <title>Whole genome shotgun sequence of Lactobacillus diolivorans NBRC 107869.</title>
        <authorList>
            <person name="Hosoyama A."/>
            <person name="Uohara A."/>
            <person name="Ohji S."/>
            <person name="Ichikawa N."/>
        </authorList>
    </citation>
    <scope>NUCLEOTIDE SEQUENCE [LARGE SCALE GENOMIC DNA]</scope>
    <source>
        <strain evidence="17 18">NBRC 107869</strain>
    </source>
</reference>
<sequence length="346" mass="38349">MTDSVSVADLVTNARLDVYYGQEYLDQRHISTSDISRPGLELTGFFNYYPAKRIQLLGITEISYSKGMTHETLLDVMKKMCQPQTPAFVISTQLDPPDELLEAAKEQHIPVLGSKLTTSRILSNMTNYLEDKLAERKSLHGVLVDVYGLGILITGDSGIGKSETALELVKRGHRLIADDRVEVYQQDEQTLVGTAPAILRHLLEIRGIGIIDVMTLFGAGAVRSQTQVALIIHLANYTKEAKFDRLGNGTQHVHIFDVDVPKITIPVKTGRNLAIIIEAAAMNFRAQSMGYDATETFDRNLNNLIKVNSKVDATQKKEQASVEEKNKNLIGEDDKGKKNNVPKTSK</sequence>
<dbReference type="Gene3D" id="3.40.1390.20">
    <property type="entry name" value="HprK N-terminal domain-like"/>
    <property type="match status" value="1"/>
</dbReference>
<feature type="compositionally biased region" description="Basic and acidic residues" evidence="14">
    <location>
        <begin position="315"/>
        <end position="337"/>
    </location>
</feature>
<protein>
    <recommendedName>
        <fullName evidence="3 13">HPr kinase/phosphorylase</fullName>
        <shortName evidence="13">HPrK/P</shortName>
        <ecNumber evidence="13">2.7.11.-</ecNumber>
        <ecNumber evidence="13">2.7.4.-</ecNumber>
    </recommendedName>
    <alternativeName>
        <fullName evidence="11 13">HPr(Ser) kinase/phosphorylase</fullName>
    </alternativeName>
</protein>
<keyword evidence="18" id="KW-1185">Reference proteome</keyword>
<evidence type="ECO:0000256" key="2">
    <source>
        <dbReference type="ARBA" id="ARBA00006883"/>
    </source>
</evidence>
<dbReference type="HAMAP" id="MF_01249">
    <property type="entry name" value="HPr_kinase"/>
    <property type="match status" value="1"/>
</dbReference>
<evidence type="ECO:0000256" key="4">
    <source>
        <dbReference type="ARBA" id="ARBA00022527"/>
    </source>
</evidence>
<evidence type="ECO:0000256" key="10">
    <source>
        <dbReference type="ARBA" id="ARBA00023277"/>
    </source>
</evidence>
<comment type="similarity">
    <text evidence="2 13">Belongs to the HPrK/P family.</text>
</comment>
<dbReference type="InterPro" id="IPR028979">
    <property type="entry name" value="Ser_kin/Pase_Hpr-like_N_sf"/>
</dbReference>
<keyword evidence="8 13" id="KW-0067">ATP-binding</keyword>
<comment type="caution">
    <text evidence="17">The sequence shown here is derived from an EMBL/GenBank/DDBJ whole genome shotgun (WGS) entry which is preliminary data.</text>
</comment>
<dbReference type="InterPro" id="IPR011104">
    <property type="entry name" value="Hpr_kin/Pase_C"/>
</dbReference>
<evidence type="ECO:0000256" key="3">
    <source>
        <dbReference type="ARBA" id="ARBA00018922"/>
    </source>
</evidence>
<accession>A0ABQ0XFP9</accession>
<feature type="binding site" evidence="13">
    <location>
        <position position="162"/>
    </location>
    <ligand>
        <name>Mg(2+)</name>
        <dbReference type="ChEBI" id="CHEBI:18420"/>
    </ligand>
</feature>
<gene>
    <name evidence="13 17" type="primary">hprK</name>
    <name evidence="17" type="ORF">LDI01_06420</name>
</gene>
<dbReference type="Pfam" id="PF02603">
    <property type="entry name" value="Hpr_kinase_N"/>
    <property type="match status" value="1"/>
</dbReference>
<comment type="catalytic activity">
    <reaction evidence="12 13">
        <text>[HPr protein]-O-phospho-L-serine + phosphate + H(+) = [HPr protein]-L-serine + diphosphate</text>
        <dbReference type="Rhea" id="RHEA:46604"/>
        <dbReference type="Rhea" id="RHEA-COMP:11602"/>
        <dbReference type="Rhea" id="RHEA-COMP:11603"/>
        <dbReference type="ChEBI" id="CHEBI:15378"/>
        <dbReference type="ChEBI" id="CHEBI:29999"/>
        <dbReference type="ChEBI" id="CHEBI:33019"/>
        <dbReference type="ChEBI" id="CHEBI:43474"/>
        <dbReference type="ChEBI" id="CHEBI:83421"/>
    </reaction>
</comment>
<feature type="active site" evidence="13">
    <location>
        <position position="161"/>
    </location>
</feature>
<dbReference type="SUPFAM" id="SSF53795">
    <property type="entry name" value="PEP carboxykinase-like"/>
    <property type="match status" value="1"/>
</dbReference>
<dbReference type="RefSeq" id="WP_186825062.1">
    <property type="nucleotide sequence ID" value="NZ_BKAB01000008.1"/>
</dbReference>
<evidence type="ECO:0000259" key="16">
    <source>
        <dbReference type="Pfam" id="PF07475"/>
    </source>
</evidence>
<feature type="active site" evidence="13">
    <location>
        <position position="140"/>
    </location>
</feature>
<evidence type="ECO:0000256" key="6">
    <source>
        <dbReference type="ARBA" id="ARBA00022741"/>
    </source>
</evidence>
<feature type="binding site" evidence="13">
    <location>
        <position position="204"/>
    </location>
    <ligand>
        <name>Mg(2+)</name>
        <dbReference type="ChEBI" id="CHEBI:18420"/>
    </ligand>
</feature>
<comment type="subunit">
    <text evidence="13">Homohexamer.</text>
</comment>
<keyword evidence="5 13" id="KW-0808">Transferase</keyword>
<dbReference type="InterPro" id="IPR003755">
    <property type="entry name" value="HPr(Ser)_kin/Pase"/>
</dbReference>
<dbReference type="PANTHER" id="PTHR30305:SF1">
    <property type="entry name" value="HPR KINASE_PHOSPHORYLASE"/>
    <property type="match status" value="1"/>
</dbReference>
<evidence type="ECO:0000256" key="13">
    <source>
        <dbReference type="HAMAP-Rule" id="MF_01249"/>
    </source>
</evidence>
<evidence type="ECO:0000313" key="18">
    <source>
        <dbReference type="Proteomes" id="UP000321409"/>
    </source>
</evidence>
<feature type="region of interest" description="Important for the catalytic mechanism of dephosphorylation" evidence="13">
    <location>
        <begin position="266"/>
        <end position="271"/>
    </location>
</feature>
<comment type="domain">
    <text evidence="13">The Walker A ATP-binding motif also binds Pi and PPi.</text>
</comment>
<dbReference type="EMBL" id="BKAB01000008">
    <property type="protein sequence ID" value="GEP23049.1"/>
    <property type="molecule type" value="Genomic_DNA"/>
</dbReference>
<feature type="binding site" evidence="13">
    <location>
        <begin position="155"/>
        <end position="162"/>
    </location>
    <ligand>
        <name>ATP</name>
        <dbReference type="ChEBI" id="CHEBI:30616"/>
    </ligand>
</feature>
<comment type="miscellaneous">
    <text evidence="13">Both phosphorylation and phosphorolysis are carried out by the same active site and suggest a common mechanism for both reactions.</text>
</comment>
<keyword evidence="13" id="KW-0479">Metal-binding</keyword>
<evidence type="ECO:0000259" key="15">
    <source>
        <dbReference type="Pfam" id="PF02603"/>
    </source>
</evidence>
<keyword evidence="4 13" id="KW-0723">Serine/threonine-protein kinase</keyword>
<comment type="catalytic activity">
    <reaction evidence="1 13">
        <text>[HPr protein]-L-serine + ATP = [HPr protein]-O-phospho-L-serine + ADP + H(+)</text>
        <dbReference type="Rhea" id="RHEA:46600"/>
        <dbReference type="Rhea" id="RHEA-COMP:11602"/>
        <dbReference type="Rhea" id="RHEA-COMP:11603"/>
        <dbReference type="ChEBI" id="CHEBI:15378"/>
        <dbReference type="ChEBI" id="CHEBI:29999"/>
        <dbReference type="ChEBI" id="CHEBI:30616"/>
        <dbReference type="ChEBI" id="CHEBI:83421"/>
        <dbReference type="ChEBI" id="CHEBI:456216"/>
    </reaction>
</comment>
<evidence type="ECO:0000256" key="5">
    <source>
        <dbReference type="ARBA" id="ARBA00022679"/>
    </source>
</evidence>
<dbReference type="EC" id="2.7.4.-" evidence="13"/>
<evidence type="ECO:0000256" key="12">
    <source>
        <dbReference type="ARBA" id="ARBA00047657"/>
    </source>
</evidence>
<feature type="active site" description="Proton acceptor; for phosphorylation activity. Proton donor; for dephosphorylation activity" evidence="13">
    <location>
        <position position="179"/>
    </location>
</feature>
<evidence type="ECO:0000256" key="8">
    <source>
        <dbReference type="ARBA" id="ARBA00022840"/>
    </source>
</evidence>
<comment type="cofactor">
    <cofactor evidence="13">
        <name>Mg(2+)</name>
        <dbReference type="ChEBI" id="CHEBI:18420"/>
    </cofactor>
</comment>
<dbReference type="NCBIfam" id="TIGR00679">
    <property type="entry name" value="hpr-ser"/>
    <property type="match status" value="1"/>
</dbReference>
<feature type="region of interest" description="Disordered" evidence="14">
    <location>
        <begin position="315"/>
        <end position="346"/>
    </location>
</feature>
<keyword evidence="9 13" id="KW-0511">Multifunctional enzyme</keyword>
<name>A0ABQ0XFP9_9LACO</name>
<dbReference type="Pfam" id="PF07475">
    <property type="entry name" value="Hpr_kinase_C"/>
    <property type="match status" value="1"/>
</dbReference>
<keyword evidence="7 13" id="KW-0418">Kinase</keyword>
<evidence type="ECO:0000313" key="17">
    <source>
        <dbReference type="EMBL" id="GEP23049.1"/>
    </source>
</evidence>
<evidence type="ECO:0000256" key="9">
    <source>
        <dbReference type="ARBA" id="ARBA00023268"/>
    </source>
</evidence>
<keyword evidence="10 13" id="KW-0119">Carbohydrate metabolism</keyword>
<dbReference type="InterPro" id="IPR027417">
    <property type="entry name" value="P-loop_NTPase"/>
</dbReference>
<dbReference type="GO" id="GO:0016301">
    <property type="term" value="F:kinase activity"/>
    <property type="evidence" value="ECO:0007669"/>
    <property type="project" value="UniProtKB-KW"/>
</dbReference>